<dbReference type="CDD" id="cd06170">
    <property type="entry name" value="LuxR_C_like"/>
    <property type="match status" value="1"/>
</dbReference>
<dbReference type="SUPFAM" id="SSF46894">
    <property type="entry name" value="C-terminal effector domain of the bipartite response regulators"/>
    <property type="match status" value="1"/>
</dbReference>
<evidence type="ECO:0000313" key="6">
    <source>
        <dbReference type="Proteomes" id="UP000807309"/>
    </source>
</evidence>
<dbReference type="SMART" id="SM00421">
    <property type="entry name" value="HTH_LUXR"/>
    <property type="match status" value="1"/>
</dbReference>
<evidence type="ECO:0000256" key="1">
    <source>
        <dbReference type="ARBA" id="ARBA00023015"/>
    </source>
</evidence>
<proteinExistence type="predicted"/>
<keyword evidence="2" id="KW-0238">DNA-binding</keyword>
<keyword evidence="3" id="KW-0804">Transcription</keyword>
<keyword evidence="6" id="KW-1185">Reference proteome</keyword>
<dbReference type="Pfam" id="PF00196">
    <property type="entry name" value="GerE"/>
    <property type="match status" value="1"/>
</dbReference>
<dbReference type="PROSITE" id="PS50043">
    <property type="entry name" value="HTH_LUXR_2"/>
    <property type="match status" value="1"/>
</dbReference>
<comment type="caution">
    <text evidence="5">The sequence shown here is derived from an EMBL/GenBank/DDBJ whole genome shotgun (WGS) entry which is preliminary data.</text>
</comment>
<organism evidence="5 6">
    <name type="scientific">Nocardia abscessus</name>
    <dbReference type="NCBI Taxonomy" id="120957"/>
    <lineage>
        <taxon>Bacteria</taxon>
        <taxon>Bacillati</taxon>
        <taxon>Actinomycetota</taxon>
        <taxon>Actinomycetes</taxon>
        <taxon>Mycobacteriales</taxon>
        <taxon>Nocardiaceae</taxon>
        <taxon>Nocardia</taxon>
    </lineage>
</organism>
<dbReference type="RefSeq" id="WP_195033729.1">
    <property type="nucleotide sequence ID" value="NZ_JADLRE010000011.1"/>
</dbReference>
<evidence type="ECO:0000259" key="4">
    <source>
        <dbReference type="PROSITE" id="PS50043"/>
    </source>
</evidence>
<evidence type="ECO:0000256" key="3">
    <source>
        <dbReference type="ARBA" id="ARBA00023163"/>
    </source>
</evidence>
<reference evidence="5 6" key="1">
    <citation type="submission" date="2020-10" db="EMBL/GenBank/DDBJ databases">
        <title>Identification of Nocardia species via Next-generation sequencing and recognition of intraspecies genetic diversity.</title>
        <authorList>
            <person name="Li P."/>
            <person name="Li P."/>
            <person name="Lu B."/>
        </authorList>
    </citation>
    <scope>NUCLEOTIDE SEQUENCE [LARGE SCALE GENOMIC DNA]</scope>
    <source>
        <strain evidence="5 6">N-11</strain>
    </source>
</reference>
<accession>A0ABS0C9Y9</accession>
<dbReference type="Gene3D" id="1.10.10.10">
    <property type="entry name" value="Winged helix-like DNA-binding domain superfamily/Winged helix DNA-binding domain"/>
    <property type="match status" value="1"/>
</dbReference>
<feature type="domain" description="HTH luxR-type" evidence="4">
    <location>
        <begin position="181"/>
        <end position="247"/>
    </location>
</feature>
<gene>
    <name evidence="5" type="ORF">IU470_16170</name>
</gene>
<dbReference type="InterPro" id="IPR036388">
    <property type="entry name" value="WH-like_DNA-bd_sf"/>
</dbReference>
<protein>
    <submittedName>
        <fullName evidence="5">Response regulator transcription factor</fullName>
    </submittedName>
</protein>
<dbReference type="PANTHER" id="PTHR44688">
    <property type="entry name" value="DNA-BINDING TRANSCRIPTIONAL ACTIVATOR DEVR_DOSR"/>
    <property type="match status" value="1"/>
</dbReference>
<evidence type="ECO:0000256" key="2">
    <source>
        <dbReference type="ARBA" id="ARBA00023125"/>
    </source>
</evidence>
<dbReference type="InterPro" id="IPR016032">
    <property type="entry name" value="Sig_transdc_resp-reg_C-effctor"/>
</dbReference>
<sequence length="271" mass="29144">MTPVPDSSAKKIHDLALAIVTERNPVRVWPLLMERLTADLPCDLAVLIDLDWDAGTGHALTGSPDWLHEAPLDALIHAHMRSHPLLRHYARTRDSTPLTMDEVADDRWWKGEAYRAGKDAIGIDRQLALPLAAGPGQIRGVIMSRGGHGFSDRDLGYAALARSLLDAVEAHETAACTRRGPGDPTDYRLTPRELAVLGLLCEGLTARAIGTRLGMAPATATKHTENLYRKLGVHDRIAALRAAQELGLIAGPGPAETATRVRPQISGSGAV</sequence>
<name>A0ABS0C9Y9_9NOCA</name>
<dbReference type="EMBL" id="JADLRE010000011">
    <property type="protein sequence ID" value="MBF6226631.1"/>
    <property type="molecule type" value="Genomic_DNA"/>
</dbReference>
<dbReference type="InterPro" id="IPR000792">
    <property type="entry name" value="Tscrpt_reg_LuxR_C"/>
</dbReference>
<keyword evidence="1" id="KW-0805">Transcription regulation</keyword>
<dbReference type="PANTHER" id="PTHR44688:SF16">
    <property type="entry name" value="DNA-BINDING TRANSCRIPTIONAL ACTIVATOR DEVR_DOSR"/>
    <property type="match status" value="1"/>
</dbReference>
<dbReference type="PRINTS" id="PR00038">
    <property type="entry name" value="HTHLUXR"/>
</dbReference>
<evidence type="ECO:0000313" key="5">
    <source>
        <dbReference type="EMBL" id="MBF6226631.1"/>
    </source>
</evidence>
<dbReference type="Proteomes" id="UP000807309">
    <property type="component" value="Unassembled WGS sequence"/>
</dbReference>